<dbReference type="InterPro" id="IPR039329">
    <property type="entry name" value="SIAE"/>
</dbReference>
<dbReference type="Proteomes" id="UP000886191">
    <property type="component" value="Unassembled WGS sequence"/>
</dbReference>
<protein>
    <submittedName>
        <fullName evidence="3">Sialate O-acetylesterase</fullName>
    </submittedName>
</protein>
<feature type="domain" description="Sialate O-acetylesterase" evidence="2">
    <location>
        <begin position="75"/>
        <end position="322"/>
    </location>
</feature>
<gene>
    <name evidence="3" type="ORF">ENH87_02975</name>
</gene>
<dbReference type="PANTHER" id="PTHR22901">
    <property type="entry name" value="SIALATE O-ACETYLESTERASE"/>
    <property type="match status" value="1"/>
</dbReference>
<dbReference type="SUPFAM" id="SSF52266">
    <property type="entry name" value="SGNH hydrolase"/>
    <property type="match status" value="1"/>
</dbReference>
<name>A0A831VTU4_9FLAO</name>
<sequence length="444" mass="50056">MLLQKDSEVNFWGWANPRSKIRIIADWNTDTIQTSASNMAKWETLLKTPKAGGPYTIQVLSEDESISIKNVMIGELWICSGQSNMEFSVNNGVIDAEAAMPDSENADIRFFFIEKATAAFPQDELTGHWEVCSPESMRKFSSVGYFFGRKLNEELNTPIGLINSNWGGTPVETWMPKDAIENVNKIQAEVEFLNDSEGWPRDIASTYNAMIHPITKMGIAGAIWYQGESNTPNANTYAELFTTMIKGWRLKFQNDFPFYYVQIAPFQGYGVPFSAALVREQQQKASSLEKTGMVVISDLVDDPDDIHPRYKKEVGNRLANRALAETYGQESTKYKFATLREQKIEKGAIRIFFDNIDGGISIKGKRIDALEIAGEDEKFYPANAKIDEKSNTLLVNAKQVKKPIFVRYMFGNGTIGNLFDKSDLPVAPFRTDKVIYDLSTNRPK</sequence>
<accession>A0A831VTU4</accession>
<organism evidence="3">
    <name type="scientific">Pricia antarctica</name>
    <dbReference type="NCBI Taxonomy" id="641691"/>
    <lineage>
        <taxon>Bacteria</taxon>
        <taxon>Pseudomonadati</taxon>
        <taxon>Bacteroidota</taxon>
        <taxon>Flavobacteriia</taxon>
        <taxon>Flavobacteriales</taxon>
        <taxon>Flavobacteriaceae</taxon>
        <taxon>Pricia</taxon>
    </lineage>
</organism>
<dbReference type="AlphaFoldDB" id="A0A831VTU4"/>
<dbReference type="GO" id="GO:0001681">
    <property type="term" value="F:sialate O-acetylesterase activity"/>
    <property type="evidence" value="ECO:0007669"/>
    <property type="project" value="InterPro"/>
</dbReference>
<dbReference type="PANTHER" id="PTHR22901:SF0">
    <property type="entry name" value="SIALATE O-ACETYLESTERASE"/>
    <property type="match status" value="1"/>
</dbReference>
<reference evidence="3" key="1">
    <citation type="journal article" date="2020" name="mSystems">
        <title>Genome- and Community-Level Interaction Insights into Carbon Utilization and Element Cycling Functions of Hydrothermarchaeota in Hydrothermal Sediment.</title>
        <authorList>
            <person name="Zhou Z."/>
            <person name="Liu Y."/>
            <person name="Xu W."/>
            <person name="Pan J."/>
            <person name="Luo Z.H."/>
            <person name="Li M."/>
        </authorList>
    </citation>
    <scope>NUCLEOTIDE SEQUENCE [LARGE SCALE GENOMIC DNA]</scope>
    <source>
        <strain evidence="3">HyVt-345</strain>
    </source>
</reference>
<dbReference type="InterPro" id="IPR036514">
    <property type="entry name" value="SGNH_hydro_sf"/>
</dbReference>
<evidence type="ECO:0000256" key="1">
    <source>
        <dbReference type="ARBA" id="ARBA00022801"/>
    </source>
</evidence>
<dbReference type="GO" id="GO:0005975">
    <property type="term" value="P:carbohydrate metabolic process"/>
    <property type="evidence" value="ECO:0007669"/>
    <property type="project" value="TreeGrafter"/>
</dbReference>
<keyword evidence="1" id="KW-0378">Hydrolase</keyword>
<dbReference type="Pfam" id="PF03629">
    <property type="entry name" value="SASA"/>
    <property type="match status" value="1"/>
</dbReference>
<dbReference type="EMBL" id="DRGL01000015">
    <property type="protein sequence ID" value="HEA19864.1"/>
    <property type="molecule type" value="Genomic_DNA"/>
</dbReference>
<comment type="caution">
    <text evidence="3">The sequence shown here is derived from an EMBL/GenBank/DDBJ whole genome shotgun (WGS) entry which is preliminary data.</text>
</comment>
<evidence type="ECO:0000259" key="2">
    <source>
        <dbReference type="Pfam" id="PF03629"/>
    </source>
</evidence>
<proteinExistence type="predicted"/>
<evidence type="ECO:0000313" key="3">
    <source>
        <dbReference type="EMBL" id="HEA19864.1"/>
    </source>
</evidence>
<dbReference type="InterPro" id="IPR005181">
    <property type="entry name" value="SASA"/>
</dbReference>
<dbReference type="Gene3D" id="3.40.50.1110">
    <property type="entry name" value="SGNH hydrolase"/>
    <property type="match status" value="1"/>
</dbReference>